<keyword evidence="1" id="KW-1133">Transmembrane helix</keyword>
<evidence type="ECO:0000256" key="1">
    <source>
        <dbReference type="SAM" id="Phobius"/>
    </source>
</evidence>
<reference evidence="3 4" key="1">
    <citation type="submission" date="2021-06" db="EMBL/GenBank/DDBJ databases">
        <title>Whole genome sequences of Flavobacterium sp. KK2020170 and assembly.</title>
        <authorList>
            <person name="Kitahara K."/>
            <person name="Miyoshi S."/>
            <person name="Uesaka K."/>
        </authorList>
    </citation>
    <scope>NUCLEOTIDE SEQUENCE [LARGE SCALE GENOMIC DNA]</scope>
    <source>
        <strain evidence="3 4">KK2020170</strain>
    </source>
</reference>
<evidence type="ECO:0000313" key="3">
    <source>
        <dbReference type="EMBL" id="BCY29226.1"/>
    </source>
</evidence>
<feature type="transmembrane region" description="Helical" evidence="1">
    <location>
        <begin position="178"/>
        <end position="196"/>
    </location>
</feature>
<evidence type="ECO:0000313" key="4">
    <source>
        <dbReference type="Proteomes" id="UP000825258"/>
    </source>
</evidence>
<protein>
    <recommendedName>
        <fullName evidence="2">Signal transduction histidine kinase internal region domain-containing protein</fullName>
    </recommendedName>
</protein>
<feature type="transmembrane region" description="Helical" evidence="1">
    <location>
        <begin position="99"/>
        <end position="118"/>
    </location>
</feature>
<gene>
    <name evidence="3" type="ORF">KK2020170_20940</name>
</gene>
<proteinExistence type="predicted"/>
<feature type="domain" description="Signal transduction histidine kinase internal region" evidence="2">
    <location>
        <begin position="272"/>
        <end position="349"/>
    </location>
</feature>
<feature type="transmembrane region" description="Helical" evidence="1">
    <location>
        <begin position="230"/>
        <end position="254"/>
    </location>
</feature>
<feature type="transmembrane region" description="Helical" evidence="1">
    <location>
        <begin position="139"/>
        <end position="158"/>
    </location>
</feature>
<name>A0ABM7SDE1_9FLAO</name>
<feature type="transmembrane region" description="Helical" evidence="1">
    <location>
        <begin position="30"/>
        <end position="51"/>
    </location>
</feature>
<organism evidence="3 4">
    <name type="scientific">Flavobacterium okayamense</name>
    <dbReference type="NCBI Taxonomy" id="2830782"/>
    <lineage>
        <taxon>Bacteria</taxon>
        <taxon>Pseudomonadati</taxon>
        <taxon>Bacteroidota</taxon>
        <taxon>Flavobacteriia</taxon>
        <taxon>Flavobacteriales</taxon>
        <taxon>Flavobacteriaceae</taxon>
        <taxon>Flavobacterium</taxon>
    </lineage>
</organism>
<dbReference type="PANTHER" id="PTHR34220:SF7">
    <property type="entry name" value="SENSOR HISTIDINE KINASE YPDA"/>
    <property type="match status" value="1"/>
</dbReference>
<accession>A0ABM7SDE1</accession>
<feature type="transmembrane region" description="Helical" evidence="1">
    <location>
        <begin position="203"/>
        <end position="224"/>
    </location>
</feature>
<dbReference type="InterPro" id="IPR010559">
    <property type="entry name" value="Sig_transdc_His_kin_internal"/>
</dbReference>
<dbReference type="RefSeq" id="WP_221258317.1">
    <property type="nucleotide sequence ID" value="NZ_AP024749.1"/>
</dbReference>
<dbReference type="EMBL" id="AP024749">
    <property type="protein sequence ID" value="BCY29226.1"/>
    <property type="molecule type" value="Genomic_DNA"/>
</dbReference>
<feature type="transmembrane region" description="Helical" evidence="1">
    <location>
        <begin position="71"/>
        <end position="93"/>
    </location>
</feature>
<evidence type="ECO:0000259" key="2">
    <source>
        <dbReference type="Pfam" id="PF06580"/>
    </source>
</evidence>
<feature type="transmembrane region" description="Helical" evidence="1">
    <location>
        <begin position="7"/>
        <end position="24"/>
    </location>
</feature>
<dbReference type="Pfam" id="PF06580">
    <property type="entry name" value="His_kinase"/>
    <property type="match status" value="1"/>
</dbReference>
<sequence length="453" mass="53834">MKSYQSFLLFWLLPFIIFIPVIVLDNNYSFWSVLNSKITFFTLIYFAIISFTNVRITRYLESFRFKEKNKILLSSLSCFVFVFIFSIGFQLIYQKKINLFPPFFQGLVAIGVFLIEYLMVRLFNNEKESNLDFSFSKFFYVKLLLFVFFVDFLFIFLLTFDTFINLKLLDYYDHIKFFIPYLISVVILSFFGILFTNKLKINTVIKVVLVSIFTFLILQIFNIVKYRFHFGLVLNFFMISLFSTCMIYGLLYYFKQKKSIGKLKLQNIQKDAQYQELKNQINPHFLFNNLNTLISFIEVNPTKAIDFGHNLANVYRYYLKKQEEDFVFLKDELLFIKEYLEIYKAKFENGFNFSISDEFDSNQYILSSSIQELIDNIFKHNCLDEDNPIKINISIENSFLIISNTLTSKLTTNSNNLGLDNINKRYEILTNSSIIVSKEENRFNVKLPILNLK</sequence>
<dbReference type="Proteomes" id="UP000825258">
    <property type="component" value="Chromosome"/>
</dbReference>
<dbReference type="PANTHER" id="PTHR34220">
    <property type="entry name" value="SENSOR HISTIDINE KINASE YPDA"/>
    <property type="match status" value="1"/>
</dbReference>
<keyword evidence="4" id="KW-1185">Reference proteome</keyword>
<keyword evidence="1" id="KW-0812">Transmembrane</keyword>
<keyword evidence="1" id="KW-0472">Membrane</keyword>
<dbReference type="InterPro" id="IPR050640">
    <property type="entry name" value="Bact_2-comp_sensor_kinase"/>
</dbReference>